<protein>
    <recommendedName>
        <fullName evidence="1">VOC domain-containing protein</fullName>
    </recommendedName>
</protein>
<dbReference type="EMBL" id="LFJN01000016">
    <property type="protein sequence ID" value="KPI38936.1"/>
    <property type="molecule type" value="Genomic_DNA"/>
</dbReference>
<feature type="domain" description="VOC" evidence="1">
    <location>
        <begin position="12"/>
        <end position="141"/>
    </location>
</feature>
<dbReference type="RefSeq" id="XP_017998899.1">
    <property type="nucleotide sequence ID" value="XM_018144711.1"/>
</dbReference>
<dbReference type="STRING" id="1664694.A0A0N1NZL1"/>
<gene>
    <name evidence="2" type="ORF">AB675_4563</name>
</gene>
<evidence type="ECO:0000259" key="1">
    <source>
        <dbReference type="PROSITE" id="PS51819"/>
    </source>
</evidence>
<dbReference type="GeneID" id="28736591"/>
<sequence length="163" mass="18216">MSEHARALLDTAWGVIPHFHARSIPTSITYYTSVLHFNLGSTDISFKYDPASEPEPNMCSIYLGPGIRGANIYIFKRPVEEVLHPSTIMIALGTEAVDAYYELLVREGKAEIIKEIEDKRWGYRQFAVQDPDGNRIQFFRFLDGGNPGVEVAGMTDADTTESA</sequence>
<comment type="caution">
    <text evidence="2">The sequence shown here is derived from an EMBL/GenBank/DDBJ whole genome shotgun (WGS) entry which is preliminary data.</text>
</comment>
<dbReference type="Proteomes" id="UP000038010">
    <property type="component" value="Unassembled WGS sequence"/>
</dbReference>
<dbReference type="SUPFAM" id="SSF54593">
    <property type="entry name" value="Glyoxalase/Bleomycin resistance protein/Dihydroxybiphenyl dioxygenase"/>
    <property type="match status" value="1"/>
</dbReference>
<dbReference type="PROSITE" id="PS51819">
    <property type="entry name" value="VOC"/>
    <property type="match status" value="1"/>
</dbReference>
<evidence type="ECO:0000313" key="2">
    <source>
        <dbReference type="EMBL" id="KPI38936.1"/>
    </source>
</evidence>
<dbReference type="AlphaFoldDB" id="A0A0N1NZL1"/>
<dbReference type="VEuPathDB" id="FungiDB:AB675_4563"/>
<name>A0A0N1NZL1_9EURO</name>
<dbReference type="Gene3D" id="3.10.180.10">
    <property type="entry name" value="2,3-Dihydroxybiphenyl 1,2-Dioxygenase, domain 1"/>
    <property type="match status" value="1"/>
</dbReference>
<organism evidence="2 3">
    <name type="scientific">Cyphellophora attinorum</name>
    <dbReference type="NCBI Taxonomy" id="1664694"/>
    <lineage>
        <taxon>Eukaryota</taxon>
        <taxon>Fungi</taxon>
        <taxon>Dikarya</taxon>
        <taxon>Ascomycota</taxon>
        <taxon>Pezizomycotina</taxon>
        <taxon>Eurotiomycetes</taxon>
        <taxon>Chaetothyriomycetidae</taxon>
        <taxon>Chaetothyriales</taxon>
        <taxon>Cyphellophoraceae</taxon>
        <taxon>Cyphellophora</taxon>
    </lineage>
</organism>
<keyword evidence="3" id="KW-1185">Reference proteome</keyword>
<dbReference type="InterPro" id="IPR029068">
    <property type="entry name" value="Glyas_Bleomycin-R_OHBP_Dase"/>
</dbReference>
<evidence type="ECO:0000313" key="3">
    <source>
        <dbReference type="Proteomes" id="UP000038010"/>
    </source>
</evidence>
<dbReference type="Pfam" id="PF00903">
    <property type="entry name" value="Glyoxalase"/>
    <property type="match status" value="1"/>
</dbReference>
<proteinExistence type="predicted"/>
<dbReference type="OrthoDB" id="1077582at2759"/>
<reference evidence="2 3" key="1">
    <citation type="submission" date="2015-06" db="EMBL/GenBank/DDBJ databases">
        <title>Draft genome of the ant-associated black yeast Phialophora attae CBS 131958.</title>
        <authorList>
            <person name="Moreno L.F."/>
            <person name="Stielow B.J."/>
            <person name="de Hoog S."/>
            <person name="Vicente V.A."/>
            <person name="Weiss V.A."/>
            <person name="de Vries M."/>
            <person name="Cruz L.M."/>
            <person name="Souza E.M."/>
        </authorList>
    </citation>
    <scope>NUCLEOTIDE SEQUENCE [LARGE SCALE GENOMIC DNA]</scope>
    <source>
        <strain evidence="2 3">CBS 131958</strain>
    </source>
</reference>
<dbReference type="InterPro" id="IPR004360">
    <property type="entry name" value="Glyas_Fos-R_dOase_dom"/>
</dbReference>
<dbReference type="InterPro" id="IPR037523">
    <property type="entry name" value="VOC_core"/>
</dbReference>
<accession>A0A0N1NZL1</accession>